<evidence type="ECO:0000313" key="2">
    <source>
        <dbReference type="EMBL" id="OOC58719.1"/>
    </source>
</evidence>
<name>A0ABX3JT58_9BACL</name>
<dbReference type="EMBL" id="MRVI01000002">
    <property type="protein sequence ID" value="OOC58719.1"/>
    <property type="molecule type" value="Genomic_DNA"/>
</dbReference>
<dbReference type="Proteomes" id="UP000189059">
    <property type="component" value="Unassembled WGS sequence"/>
</dbReference>
<dbReference type="RefSeq" id="WP_077569623.1">
    <property type="nucleotide sequence ID" value="NZ_MRVI01000002.1"/>
</dbReference>
<keyword evidence="1" id="KW-0732">Signal</keyword>
<sequence>MLSNLRKSILVLLIITLFMQFSTVSAGPTNLIDTEDKFLEEIRKNSIFKDYQHLLISENPYLIKETTDINNKPSGYIAQFEIEYKYDEQGPAKLTSLLTFVYNKTSKQINALIIDYSRVMETDEVYAVDLTTNDEEFIYSVKESAFMQEMKNDLNKKVDEAEKSTDLSPQATEYCWVCTKKETYGGNLEGDCAFILGSACSLVKQRFLQVICNGGVYVGCYVPKYTICVEGFWSQQCAMPWSA</sequence>
<feature type="signal peptide" evidence="1">
    <location>
        <begin position="1"/>
        <end position="26"/>
    </location>
</feature>
<reference evidence="2 3" key="1">
    <citation type="submission" date="2016-12" db="EMBL/GenBank/DDBJ databases">
        <title>Genome sequencing and description of Paenibacillus sp. nov. from high altitude lake in the Indian Trans- Himalayas.</title>
        <authorList>
            <person name="Kiran S."/>
            <person name="Swarnkar M.K."/>
            <person name="Rana A."/>
            <person name="Tewari R."/>
            <person name="Gulati A."/>
        </authorList>
    </citation>
    <scope>NUCLEOTIDE SEQUENCE [LARGE SCALE GENOMIC DNA]</scope>
    <source>
        <strain evidence="2 3">IHBB 9951</strain>
    </source>
</reference>
<gene>
    <name evidence="2" type="ORF">BBD40_23840</name>
</gene>
<evidence type="ECO:0000313" key="3">
    <source>
        <dbReference type="Proteomes" id="UP000189059"/>
    </source>
</evidence>
<protein>
    <submittedName>
        <fullName evidence="2">Uncharacterized protein</fullName>
    </submittedName>
</protein>
<keyword evidence="3" id="KW-1185">Reference proteome</keyword>
<feature type="chain" id="PRO_5045736416" evidence="1">
    <location>
        <begin position="27"/>
        <end position="243"/>
    </location>
</feature>
<accession>A0ABX3JT58</accession>
<evidence type="ECO:0000256" key="1">
    <source>
        <dbReference type="SAM" id="SignalP"/>
    </source>
</evidence>
<organism evidence="2 3">
    <name type="scientific">Paenibacillus ihbetae</name>
    <dbReference type="NCBI Taxonomy" id="1870820"/>
    <lineage>
        <taxon>Bacteria</taxon>
        <taxon>Bacillati</taxon>
        <taxon>Bacillota</taxon>
        <taxon>Bacilli</taxon>
        <taxon>Bacillales</taxon>
        <taxon>Paenibacillaceae</taxon>
        <taxon>Paenibacillus</taxon>
    </lineage>
</organism>
<comment type="caution">
    <text evidence="2">The sequence shown here is derived from an EMBL/GenBank/DDBJ whole genome shotgun (WGS) entry which is preliminary data.</text>
</comment>
<proteinExistence type="predicted"/>